<feature type="region of interest" description="Disordered" evidence="1">
    <location>
        <begin position="1"/>
        <end position="34"/>
    </location>
</feature>
<gene>
    <name evidence="2" type="ORF">RRG08_029381</name>
</gene>
<keyword evidence="3" id="KW-1185">Reference proteome</keyword>
<dbReference type="Proteomes" id="UP001283361">
    <property type="component" value="Unassembled WGS sequence"/>
</dbReference>
<organism evidence="2 3">
    <name type="scientific">Elysia crispata</name>
    <name type="common">lettuce slug</name>
    <dbReference type="NCBI Taxonomy" id="231223"/>
    <lineage>
        <taxon>Eukaryota</taxon>
        <taxon>Metazoa</taxon>
        <taxon>Spiralia</taxon>
        <taxon>Lophotrochozoa</taxon>
        <taxon>Mollusca</taxon>
        <taxon>Gastropoda</taxon>
        <taxon>Heterobranchia</taxon>
        <taxon>Euthyneura</taxon>
        <taxon>Panpulmonata</taxon>
        <taxon>Sacoglossa</taxon>
        <taxon>Placobranchoidea</taxon>
        <taxon>Plakobranchidae</taxon>
        <taxon>Elysia</taxon>
    </lineage>
</organism>
<sequence>MYPRHHFSCKKVKQKQKQKHDDGKRPLLNWRPPQDGVSYSDNFGGSSAKSSHPSKQFGLEITQSPKTTLYFCVTSVYLLTARSSGLRLPVSFARPYPPRPNLFTRDWFRPASSPPCSCRGCVMLSINAPAAPPKRDRPEKPPGGCDRPLPPSSPQPSHLPWQASWIANRTFFRCLSSSCLHATSGRLVCPQSVPTAFCPPIARTDHCFLGSGRCCAEHTRT</sequence>
<reference evidence="2" key="1">
    <citation type="journal article" date="2023" name="G3 (Bethesda)">
        <title>A reference genome for the long-term kleptoplast-retaining sea slug Elysia crispata morphotype clarki.</title>
        <authorList>
            <person name="Eastman K.E."/>
            <person name="Pendleton A.L."/>
            <person name="Shaikh M.A."/>
            <person name="Suttiyut T."/>
            <person name="Ogas R."/>
            <person name="Tomko P."/>
            <person name="Gavelis G."/>
            <person name="Widhalm J.R."/>
            <person name="Wisecaver J.H."/>
        </authorList>
    </citation>
    <scope>NUCLEOTIDE SEQUENCE</scope>
    <source>
        <strain evidence="2">ECLA1</strain>
    </source>
</reference>
<protein>
    <submittedName>
        <fullName evidence="2">Uncharacterized protein</fullName>
    </submittedName>
</protein>
<evidence type="ECO:0000313" key="2">
    <source>
        <dbReference type="EMBL" id="KAK3801121.1"/>
    </source>
</evidence>
<proteinExistence type="predicted"/>
<comment type="caution">
    <text evidence="2">The sequence shown here is derived from an EMBL/GenBank/DDBJ whole genome shotgun (WGS) entry which is preliminary data.</text>
</comment>
<evidence type="ECO:0000313" key="3">
    <source>
        <dbReference type="Proteomes" id="UP001283361"/>
    </source>
</evidence>
<evidence type="ECO:0000256" key="1">
    <source>
        <dbReference type="SAM" id="MobiDB-lite"/>
    </source>
</evidence>
<dbReference type="AlphaFoldDB" id="A0AAE1EB88"/>
<accession>A0AAE1EB88</accession>
<name>A0AAE1EB88_9GAST</name>
<feature type="region of interest" description="Disordered" evidence="1">
    <location>
        <begin position="129"/>
        <end position="157"/>
    </location>
</feature>
<feature type="compositionally biased region" description="Basic residues" evidence="1">
    <location>
        <begin position="1"/>
        <end position="18"/>
    </location>
</feature>
<dbReference type="EMBL" id="JAWDGP010000365">
    <property type="protein sequence ID" value="KAK3801121.1"/>
    <property type="molecule type" value="Genomic_DNA"/>
</dbReference>